<keyword evidence="3" id="KW-0326">Glycosidase</keyword>
<dbReference type="AlphaFoldDB" id="A0A517QLT4"/>
<dbReference type="EMBL" id="CP036267">
    <property type="protein sequence ID" value="QDT32600.1"/>
    <property type="molecule type" value="Genomic_DNA"/>
</dbReference>
<reference evidence="3 4" key="1">
    <citation type="submission" date="2019-02" db="EMBL/GenBank/DDBJ databases">
        <title>Deep-cultivation of Planctomycetes and their phenomic and genomic characterization uncovers novel biology.</title>
        <authorList>
            <person name="Wiegand S."/>
            <person name="Jogler M."/>
            <person name="Boedeker C."/>
            <person name="Pinto D."/>
            <person name="Vollmers J."/>
            <person name="Rivas-Marin E."/>
            <person name="Kohn T."/>
            <person name="Peeters S.H."/>
            <person name="Heuer A."/>
            <person name="Rast P."/>
            <person name="Oberbeckmann S."/>
            <person name="Bunk B."/>
            <person name="Jeske O."/>
            <person name="Meyerdierks A."/>
            <person name="Storesund J.E."/>
            <person name="Kallscheuer N."/>
            <person name="Luecker S."/>
            <person name="Lage O.M."/>
            <person name="Pohl T."/>
            <person name="Merkel B.J."/>
            <person name="Hornburger P."/>
            <person name="Mueller R.-W."/>
            <person name="Bruemmer F."/>
            <person name="Labrenz M."/>
            <person name="Spormann A.M."/>
            <person name="Op den Camp H."/>
            <person name="Overmann J."/>
            <person name="Amann R."/>
            <person name="Jetten M.S.M."/>
            <person name="Mascher T."/>
            <person name="Medema M.H."/>
            <person name="Devos D.P."/>
            <person name="Kaster A.-K."/>
            <person name="Ovreas L."/>
            <person name="Rohde M."/>
            <person name="Galperin M.Y."/>
            <person name="Jogler C."/>
        </authorList>
    </citation>
    <scope>NUCLEOTIDE SEQUENCE [LARGE SCALE GENOMIC DNA]</scope>
    <source>
        <strain evidence="3 4">Mal48</strain>
    </source>
</reference>
<keyword evidence="3" id="KW-0119">Carbohydrate metabolism</keyword>
<dbReference type="EC" id="3.2.1.8" evidence="3"/>
<dbReference type="RefSeq" id="WP_197442169.1">
    <property type="nucleotide sequence ID" value="NZ_CP036267.1"/>
</dbReference>
<dbReference type="InterPro" id="IPR050955">
    <property type="entry name" value="Plant_Biomass_Hydrol_Est"/>
</dbReference>
<evidence type="ECO:0000313" key="4">
    <source>
        <dbReference type="Proteomes" id="UP000315724"/>
    </source>
</evidence>
<dbReference type="InterPro" id="IPR029058">
    <property type="entry name" value="AB_hydrolase_fold"/>
</dbReference>
<dbReference type="InterPro" id="IPR002925">
    <property type="entry name" value="Dienelactn_hydro"/>
</dbReference>
<keyword evidence="3" id="KW-0624">Polysaccharide degradation</keyword>
<feature type="domain" description="Dienelactone hydrolase" evidence="2">
    <location>
        <begin position="108"/>
        <end position="212"/>
    </location>
</feature>
<keyword evidence="3" id="KW-0858">Xylan degradation</keyword>
<accession>A0A517QLT4</accession>
<evidence type="ECO:0000259" key="2">
    <source>
        <dbReference type="Pfam" id="PF01738"/>
    </source>
</evidence>
<dbReference type="PANTHER" id="PTHR43037">
    <property type="entry name" value="UNNAMED PRODUCT-RELATED"/>
    <property type="match status" value="1"/>
</dbReference>
<dbReference type="SUPFAM" id="SSF53474">
    <property type="entry name" value="alpha/beta-Hydrolases"/>
    <property type="match status" value="1"/>
</dbReference>
<evidence type="ECO:0000313" key="3">
    <source>
        <dbReference type="EMBL" id="QDT32600.1"/>
    </source>
</evidence>
<proteinExistence type="predicted"/>
<evidence type="ECO:0000256" key="1">
    <source>
        <dbReference type="ARBA" id="ARBA00022729"/>
    </source>
</evidence>
<dbReference type="GO" id="GO:0045493">
    <property type="term" value="P:xylan catabolic process"/>
    <property type="evidence" value="ECO:0007669"/>
    <property type="project" value="UniProtKB-KW"/>
</dbReference>
<dbReference type="Proteomes" id="UP000315724">
    <property type="component" value="Chromosome"/>
</dbReference>
<dbReference type="KEGG" id="tpol:Mal48_18470"/>
<name>A0A517QLT4_9PLAN</name>
<keyword evidence="1" id="KW-0732">Signal</keyword>
<organism evidence="3 4">
    <name type="scientific">Thalassoglobus polymorphus</name>
    <dbReference type="NCBI Taxonomy" id="2527994"/>
    <lineage>
        <taxon>Bacteria</taxon>
        <taxon>Pseudomonadati</taxon>
        <taxon>Planctomycetota</taxon>
        <taxon>Planctomycetia</taxon>
        <taxon>Planctomycetales</taxon>
        <taxon>Planctomycetaceae</taxon>
        <taxon>Thalassoglobus</taxon>
    </lineage>
</organism>
<dbReference type="Gene3D" id="3.40.50.1820">
    <property type="entry name" value="alpha/beta hydrolase"/>
    <property type="match status" value="1"/>
</dbReference>
<dbReference type="Pfam" id="PF01738">
    <property type="entry name" value="DLH"/>
    <property type="match status" value="1"/>
</dbReference>
<sequence>MRTLLAAFILVGCSLSEVGADEINQKSAKLNRTVTVEMDYLISLPKDYEKQEKWPLILFLHGAGERGNDLERVKVHGPPKLVEQGKEFPFIVVSPQCPKGKWWHAMELSALLDEIEEKYKVDADRIYVTGLSMGGFGTWDLAMYAPKRFAAIAPICGGGDRQFGKALKDTPAWVFHGAKDRAVPVERSVEMVEAIKSNGGDAKLTIYPDAQHDSWTETYNNPELYQWFLKHQRLANETE</sequence>
<keyword evidence="4" id="KW-1185">Reference proteome</keyword>
<dbReference type="GO" id="GO:0031176">
    <property type="term" value="F:endo-1,4-beta-xylanase activity"/>
    <property type="evidence" value="ECO:0007669"/>
    <property type="project" value="UniProtKB-EC"/>
</dbReference>
<keyword evidence="3" id="KW-0378">Hydrolase</keyword>
<protein>
    <submittedName>
        <fullName evidence="3">Endo-1,4-beta-xylanase Z</fullName>
        <ecNumber evidence="3">3.2.1.8</ecNumber>
    </submittedName>
</protein>
<dbReference type="PANTHER" id="PTHR43037:SF1">
    <property type="entry name" value="BLL1128 PROTEIN"/>
    <property type="match status" value="1"/>
</dbReference>
<gene>
    <name evidence="3" type="primary">xynZ_1</name>
    <name evidence="3" type="ORF">Mal48_18470</name>
</gene>